<gene>
    <name evidence="1" type="ORF">SAMN05414137_103537</name>
</gene>
<accession>A0A1H7K225</accession>
<reference evidence="2" key="1">
    <citation type="submission" date="2016-10" db="EMBL/GenBank/DDBJ databases">
        <authorList>
            <person name="Varghese N."/>
        </authorList>
    </citation>
    <scope>NUCLEOTIDE SEQUENCE [LARGE SCALE GENOMIC DNA]</scope>
    <source>
        <strain evidence="2">DSM 45096 / BCRC 16803 / CGMCC 4.1857 / CIP 109030 / JCM 12277 / KCTC 19219 / NBRC 100920 / 33214</strain>
    </source>
</reference>
<keyword evidence="2" id="KW-1185">Reference proteome</keyword>
<evidence type="ECO:0000313" key="1">
    <source>
        <dbReference type="EMBL" id="SEK79935.1"/>
    </source>
</evidence>
<dbReference type="AlphaFoldDB" id="A0A1H7K225"/>
<dbReference type="OrthoDB" id="3246562at2"/>
<organism evidence="1 2">
    <name type="scientific">Streptacidiphilus jiangxiensis</name>
    <dbReference type="NCBI Taxonomy" id="235985"/>
    <lineage>
        <taxon>Bacteria</taxon>
        <taxon>Bacillati</taxon>
        <taxon>Actinomycetota</taxon>
        <taxon>Actinomycetes</taxon>
        <taxon>Kitasatosporales</taxon>
        <taxon>Streptomycetaceae</taxon>
        <taxon>Streptacidiphilus</taxon>
    </lineage>
</organism>
<dbReference type="eggNOG" id="COG3206">
    <property type="taxonomic scope" value="Bacteria"/>
</dbReference>
<dbReference type="EMBL" id="FOAZ01000003">
    <property type="protein sequence ID" value="SEK79935.1"/>
    <property type="molecule type" value="Genomic_DNA"/>
</dbReference>
<evidence type="ECO:0000313" key="2">
    <source>
        <dbReference type="Proteomes" id="UP000183015"/>
    </source>
</evidence>
<sequence>MTDGIYRMAVTSGHGHQETVALAEQQLRQWLKALHYDEPSSGNGRRRVGPQAVLDQVARGKAVQGRLARWRLREFTVQGIWQTSLTVATARDGRTWVQLDAEQLPVRGEEPAKAPVPALARGLLDVLDATEGEQPGSPRVQALPGVIERGDVDNILDELCDPDRRLPIVVASTPLHTDFEDWLDDTVDPLLRSCSGIAVLYALAPGAERPFNAALEHHRVYGGAVRTYLPGLDPAWAPEAARHRVMSRSTIEENLRRASGLLAWLPRRLAVQAPLPDQLVGLPPLRPEGLPEADTIQPGGLLVDHEEEEAHEQRARAEELQEVRRWLRAAEERESLLAAEYDEQYSELRAVRTELRTLSGRPVRPQDSEPSTFAELLDRLDEFPLLEFTGDARLTKDLDEQTDHPTWVRMTWDALLALQDYAESAKSGSAGGDFRSWCENTPPDCHPFPPRKVIRGESRTVSTNAKWKRERLLPVPVEVDPSGRVFMGAHLRIGGGGTAPRLHYHDDCSTTGRIYIGYIGLHLHNTRTN</sequence>
<dbReference type="STRING" id="235985.SAMN05414137_103537"/>
<name>A0A1H7K225_STRJI</name>
<proteinExistence type="predicted"/>
<dbReference type="RefSeq" id="WP_052439083.1">
    <property type="nucleotide sequence ID" value="NZ_BBPN01000030.1"/>
</dbReference>
<protein>
    <submittedName>
        <fullName evidence="1">Uncharacterized protein</fullName>
    </submittedName>
</protein>
<dbReference type="Proteomes" id="UP000183015">
    <property type="component" value="Unassembled WGS sequence"/>
</dbReference>